<dbReference type="EMBL" id="JAPDFR010000009">
    <property type="protein sequence ID" value="KAK0383655.1"/>
    <property type="molecule type" value="Genomic_DNA"/>
</dbReference>
<evidence type="ECO:0000259" key="1">
    <source>
        <dbReference type="Pfam" id="PF05048"/>
    </source>
</evidence>
<reference evidence="2" key="1">
    <citation type="submission" date="2022-10" db="EMBL/GenBank/DDBJ databases">
        <title>Determination and structural analysis of whole genome sequence of Sarocladium strictum F4-1.</title>
        <authorList>
            <person name="Hu L."/>
            <person name="Jiang Y."/>
        </authorList>
    </citation>
    <scope>NUCLEOTIDE SEQUENCE</scope>
    <source>
        <strain evidence="2">F4-1</strain>
    </source>
</reference>
<evidence type="ECO:0000313" key="3">
    <source>
        <dbReference type="Proteomes" id="UP001175261"/>
    </source>
</evidence>
<dbReference type="Gene3D" id="2.160.20.10">
    <property type="entry name" value="Single-stranded right-handed beta-helix, Pectin lyase-like"/>
    <property type="match status" value="1"/>
</dbReference>
<accession>A0AA39GAD5</accession>
<protein>
    <recommendedName>
        <fullName evidence="1">Periplasmic copper-binding protein NosD beta helix domain-containing protein</fullName>
    </recommendedName>
</protein>
<feature type="domain" description="Periplasmic copper-binding protein NosD beta helix" evidence="1">
    <location>
        <begin position="174"/>
        <end position="300"/>
    </location>
</feature>
<dbReference type="InterPro" id="IPR012334">
    <property type="entry name" value="Pectin_lyas_fold"/>
</dbReference>
<dbReference type="SUPFAM" id="SSF51126">
    <property type="entry name" value="Pectin lyase-like"/>
    <property type="match status" value="1"/>
</dbReference>
<dbReference type="InterPro" id="IPR007742">
    <property type="entry name" value="NosD_dom"/>
</dbReference>
<sequence>MPLPGSWNGNGRPSTLYSQLELTITLPLTLYPLSNSMLLNVFLLLLGTTSVLGDPGVELNVEVQHKDRGYYENTVRVRSGQSIQKALNKAPYGSRVVVEAGTYAEQISIQKDGISLIGKGAILVPPENPVENPCSGFAGPGTQAGICIAGKGLKLDEFKAEHRKVISVQKPVRDVTVTGFKVQKFVGFNILVLGADNAHVHANELLSDASVYGFLTAGSTNTLVSDNVVASTKTSFIGVCMDNFSRVKVVGNKIDNFVIGLCIQTNGADIENNQVSQACYGAFLDPGVKDVKLCRNKFINPIPACGPPGATGILLDGSINARVEDNLVKGWKNSAGPASGIAIVDDPCTNTPPGLSCIYRGNKMAVAKGNVIKGNILKDNALDTYQETTGKGNVVRRNQCKTSVPPELCGRH</sequence>
<dbReference type="Proteomes" id="UP001175261">
    <property type="component" value="Unassembled WGS sequence"/>
</dbReference>
<name>A0AA39GAD5_SARSR</name>
<gene>
    <name evidence="2" type="ORF">NLU13_9566</name>
</gene>
<keyword evidence="3" id="KW-1185">Reference proteome</keyword>
<organism evidence="2 3">
    <name type="scientific">Sarocladium strictum</name>
    <name type="common">Black bundle disease fungus</name>
    <name type="synonym">Acremonium strictum</name>
    <dbReference type="NCBI Taxonomy" id="5046"/>
    <lineage>
        <taxon>Eukaryota</taxon>
        <taxon>Fungi</taxon>
        <taxon>Dikarya</taxon>
        <taxon>Ascomycota</taxon>
        <taxon>Pezizomycotina</taxon>
        <taxon>Sordariomycetes</taxon>
        <taxon>Hypocreomycetidae</taxon>
        <taxon>Hypocreales</taxon>
        <taxon>Sarocladiaceae</taxon>
        <taxon>Sarocladium</taxon>
    </lineage>
</organism>
<dbReference type="AlphaFoldDB" id="A0AA39GAD5"/>
<proteinExistence type="predicted"/>
<comment type="caution">
    <text evidence="2">The sequence shown here is derived from an EMBL/GenBank/DDBJ whole genome shotgun (WGS) entry which is preliminary data.</text>
</comment>
<evidence type="ECO:0000313" key="2">
    <source>
        <dbReference type="EMBL" id="KAK0383655.1"/>
    </source>
</evidence>
<dbReference type="InterPro" id="IPR011050">
    <property type="entry name" value="Pectin_lyase_fold/virulence"/>
</dbReference>
<dbReference type="Pfam" id="PF05048">
    <property type="entry name" value="NosD"/>
    <property type="match status" value="1"/>
</dbReference>